<sequence length="164" mass="18368">MNASMETSQEEEQQGRRSFLGTISLVVARSGHAIAVATESLPHCTRQPPPLLALAPYFSLSLPLSFSRSRRLSPRNGLHRRLSRRTPPAALLPREPRRCTVCCCPLLERAPRAAAVPAMVEFEQHHVQRTPFLRLKSNRRTEIKGRRVGVADCRRVFSMSCGSN</sequence>
<evidence type="ECO:0000313" key="1">
    <source>
        <dbReference type="EMBL" id="KAL1531170.1"/>
    </source>
</evidence>
<name>A0ABD1FI51_SALDI</name>
<dbReference type="AlphaFoldDB" id="A0ABD1FI51"/>
<comment type="caution">
    <text evidence="1">The sequence shown here is derived from an EMBL/GenBank/DDBJ whole genome shotgun (WGS) entry which is preliminary data.</text>
</comment>
<dbReference type="Proteomes" id="UP001567538">
    <property type="component" value="Unassembled WGS sequence"/>
</dbReference>
<protein>
    <submittedName>
        <fullName evidence="1">Uncharacterized protein</fullName>
    </submittedName>
</protein>
<organism evidence="1 2">
    <name type="scientific">Salvia divinorum</name>
    <name type="common">Maria pastora</name>
    <name type="synonym">Diviner's sage</name>
    <dbReference type="NCBI Taxonomy" id="28513"/>
    <lineage>
        <taxon>Eukaryota</taxon>
        <taxon>Viridiplantae</taxon>
        <taxon>Streptophyta</taxon>
        <taxon>Embryophyta</taxon>
        <taxon>Tracheophyta</taxon>
        <taxon>Spermatophyta</taxon>
        <taxon>Magnoliopsida</taxon>
        <taxon>eudicotyledons</taxon>
        <taxon>Gunneridae</taxon>
        <taxon>Pentapetalae</taxon>
        <taxon>asterids</taxon>
        <taxon>lamiids</taxon>
        <taxon>Lamiales</taxon>
        <taxon>Lamiaceae</taxon>
        <taxon>Nepetoideae</taxon>
        <taxon>Mentheae</taxon>
        <taxon>Salviinae</taxon>
        <taxon>Salvia</taxon>
        <taxon>Salvia subgen. Calosphace</taxon>
    </lineage>
</organism>
<reference evidence="1 2" key="1">
    <citation type="submission" date="2024-06" db="EMBL/GenBank/DDBJ databases">
        <title>A chromosome level genome sequence of Diviner's sage (Salvia divinorum).</title>
        <authorList>
            <person name="Ford S.A."/>
            <person name="Ro D.-K."/>
            <person name="Ness R.W."/>
            <person name="Phillips M.A."/>
        </authorList>
    </citation>
    <scope>NUCLEOTIDE SEQUENCE [LARGE SCALE GENOMIC DNA]</scope>
    <source>
        <strain evidence="1">SAF-2024a</strain>
        <tissue evidence="1">Leaf</tissue>
    </source>
</reference>
<gene>
    <name evidence="1" type="ORF">AAHA92_33879</name>
</gene>
<evidence type="ECO:0000313" key="2">
    <source>
        <dbReference type="Proteomes" id="UP001567538"/>
    </source>
</evidence>
<proteinExistence type="predicted"/>
<accession>A0ABD1FI51</accession>
<keyword evidence="2" id="KW-1185">Reference proteome</keyword>
<dbReference type="EMBL" id="JBEAFC010000015">
    <property type="protein sequence ID" value="KAL1531170.1"/>
    <property type="molecule type" value="Genomic_DNA"/>
</dbReference>